<evidence type="ECO:0000256" key="2">
    <source>
        <dbReference type="ARBA" id="ARBA00022797"/>
    </source>
</evidence>
<dbReference type="PANTHER" id="PTHR21661">
    <property type="entry name" value="EPOXIDE HYDROLASE 1-RELATED"/>
    <property type="match status" value="1"/>
</dbReference>
<dbReference type="PANTHER" id="PTHR21661:SF35">
    <property type="entry name" value="EPOXIDE HYDROLASE"/>
    <property type="match status" value="1"/>
</dbReference>
<evidence type="ECO:0000313" key="7">
    <source>
        <dbReference type="Proteomes" id="UP000030653"/>
    </source>
</evidence>
<feature type="active site" description="Nucleophile" evidence="4">
    <location>
        <position position="184"/>
    </location>
</feature>
<dbReference type="OrthoDB" id="7130006at2759"/>
<dbReference type="PRINTS" id="PR00412">
    <property type="entry name" value="EPOXHYDRLASE"/>
</dbReference>
<keyword evidence="2" id="KW-0058">Aromatic hydrocarbons catabolism</keyword>
<evidence type="ECO:0000256" key="3">
    <source>
        <dbReference type="ARBA" id="ARBA00022801"/>
    </source>
</evidence>
<keyword evidence="7" id="KW-1185">Reference proteome</keyword>
<dbReference type="OMA" id="ENIARTW"/>
<dbReference type="InterPro" id="IPR010497">
    <property type="entry name" value="Epoxide_hydro_N"/>
</dbReference>
<feature type="active site" description="Proton acceptor" evidence="4">
    <location>
        <position position="379"/>
    </location>
</feature>
<dbReference type="HOGENOM" id="CLU_019414_0_0_1"/>
<dbReference type="GO" id="GO:0004301">
    <property type="term" value="F:epoxide hydrolase activity"/>
    <property type="evidence" value="ECO:0007669"/>
    <property type="project" value="TreeGrafter"/>
</dbReference>
<dbReference type="Pfam" id="PF06441">
    <property type="entry name" value="EHN"/>
    <property type="match status" value="1"/>
</dbReference>
<gene>
    <name evidence="6" type="ORF">DACRYDRAFT_23482</name>
</gene>
<evidence type="ECO:0000256" key="1">
    <source>
        <dbReference type="ARBA" id="ARBA00010088"/>
    </source>
</evidence>
<keyword evidence="3 6" id="KW-0378">Hydrolase</keyword>
<proteinExistence type="inferred from homology"/>
<dbReference type="InterPro" id="IPR000639">
    <property type="entry name" value="Epox_hydrolase-like"/>
</dbReference>
<dbReference type="Gene3D" id="3.40.50.1820">
    <property type="entry name" value="alpha/beta hydrolase"/>
    <property type="match status" value="1"/>
</dbReference>
<comment type="similarity">
    <text evidence="1">Belongs to the peptidase S33 family.</text>
</comment>
<dbReference type="RefSeq" id="XP_040626841.1">
    <property type="nucleotide sequence ID" value="XM_040773260.1"/>
</dbReference>
<accession>M5FUL7</accession>
<dbReference type="SUPFAM" id="SSF53474">
    <property type="entry name" value="alpha/beta-Hydrolases"/>
    <property type="match status" value="1"/>
</dbReference>
<dbReference type="EMBL" id="JH795868">
    <property type="protein sequence ID" value="EJT99943.1"/>
    <property type="molecule type" value="Genomic_DNA"/>
</dbReference>
<organism evidence="6 7">
    <name type="scientific">Dacryopinax primogenitus (strain DJM 731)</name>
    <name type="common">Brown rot fungus</name>
    <dbReference type="NCBI Taxonomy" id="1858805"/>
    <lineage>
        <taxon>Eukaryota</taxon>
        <taxon>Fungi</taxon>
        <taxon>Dikarya</taxon>
        <taxon>Basidiomycota</taxon>
        <taxon>Agaricomycotina</taxon>
        <taxon>Dacrymycetes</taxon>
        <taxon>Dacrymycetales</taxon>
        <taxon>Dacrymycetaceae</taxon>
        <taxon>Dacryopinax</taxon>
    </lineage>
</organism>
<dbReference type="AlphaFoldDB" id="M5FUL7"/>
<dbReference type="InterPro" id="IPR029058">
    <property type="entry name" value="AB_hydrolase_fold"/>
</dbReference>
<evidence type="ECO:0000259" key="5">
    <source>
        <dbReference type="Pfam" id="PF06441"/>
    </source>
</evidence>
<dbReference type="STRING" id="1858805.M5FUL7"/>
<name>M5FUL7_DACPD</name>
<protein>
    <submittedName>
        <fullName evidence="6">Epoxide hydrolase</fullName>
    </submittedName>
</protein>
<dbReference type="Proteomes" id="UP000030653">
    <property type="component" value="Unassembled WGS sequence"/>
</dbReference>
<dbReference type="GeneID" id="63688322"/>
<reference evidence="6 7" key="1">
    <citation type="journal article" date="2012" name="Science">
        <title>The Paleozoic origin of enzymatic lignin decomposition reconstructed from 31 fungal genomes.</title>
        <authorList>
            <person name="Floudas D."/>
            <person name="Binder M."/>
            <person name="Riley R."/>
            <person name="Barry K."/>
            <person name="Blanchette R.A."/>
            <person name="Henrissat B."/>
            <person name="Martinez A.T."/>
            <person name="Otillar R."/>
            <person name="Spatafora J.W."/>
            <person name="Yadav J.S."/>
            <person name="Aerts A."/>
            <person name="Benoit I."/>
            <person name="Boyd A."/>
            <person name="Carlson A."/>
            <person name="Copeland A."/>
            <person name="Coutinho P.M."/>
            <person name="de Vries R.P."/>
            <person name="Ferreira P."/>
            <person name="Findley K."/>
            <person name="Foster B."/>
            <person name="Gaskell J."/>
            <person name="Glotzer D."/>
            <person name="Gorecki P."/>
            <person name="Heitman J."/>
            <person name="Hesse C."/>
            <person name="Hori C."/>
            <person name="Igarashi K."/>
            <person name="Jurgens J.A."/>
            <person name="Kallen N."/>
            <person name="Kersten P."/>
            <person name="Kohler A."/>
            <person name="Kuees U."/>
            <person name="Kumar T.K.A."/>
            <person name="Kuo A."/>
            <person name="LaButti K."/>
            <person name="Larrondo L.F."/>
            <person name="Lindquist E."/>
            <person name="Ling A."/>
            <person name="Lombard V."/>
            <person name="Lucas S."/>
            <person name="Lundell T."/>
            <person name="Martin R."/>
            <person name="McLaughlin D.J."/>
            <person name="Morgenstern I."/>
            <person name="Morin E."/>
            <person name="Murat C."/>
            <person name="Nagy L.G."/>
            <person name="Nolan M."/>
            <person name="Ohm R.A."/>
            <person name="Patyshakuliyeva A."/>
            <person name="Rokas A."/>
            <person name="Ruiz-Duenas F.J."/>
            <person name="Sabat G."/>
            <person name="Salamov A."/>
            <person name="Samejima M."/>
            <person name="Schmutz J."/>
            <person name="Slot J.C."/>
            <person name="St John F."/>
            <person name="Stenlid J."/>
            <person name="Sun H."/>
            <person name="Sun S."/>
            <person name="Syed K."/>
            <person name="Tsang A."/>
            <person name="Wiebenga A."/>
            <person name="Young D."/>
            <person name="Pisabarro A."/>
            <person name="Eastwood D.C."/>
            <person name="Martin F."/>
            <person name="Cullen D."/>
            <person name="Grigoriev I.V."/>
            <person name="Hibbett D.S."/>
        </authorList>
    </citation>
    <scope>NUCLEOTIDE SEQUENCE [LARGE SCALE GENOMIC DNA]</scope>
    <source>
        <strain evidence="6 7">DJM-731 SS1</strain>
    </source>
</reference>
<feature type="active site" description="Proton donor" evidence="4">
    <location>
        <position position="326"/>
    </location>
</feature>
<sequence>MSTPVPKRLDPASRLPTSEVERMFSLLRNTRLPEKDIVPGAGETWDYGMPLARLEELKEYWLETWKFDEFLADISRWEHYTVEIEGIDVHYIHVKSGKEGAIPLLMTHGWPGSFYEFHKVMEPLSSPSSPGDPLFDLVVPSLPGYGFSAPPTRKGWTLVDTARVFNSLMVDVLGYKEYAAQGGDWGWVVTRALTAYHSDHCVLAHFNNIVEYPPVYQYPFLVAMQLLPKWAGRSVGGWVMSGSEMDALENHQKFRTIGSGYYDLQRTKPTTIGYALVDHPLGLLAYMGEKYHGWVDRSSALSDADIITTMSLYFITRTFATSVLTYYETPYALFMTQPRQKQGKTAISLFSHDVLGAPRSWVQRVLNVVSYREHEKGGHFAALEVPDIIMTDVREFVKGNWKK</sequence>
<evidence type="ECO:0000256" key="4">
    <source>
        <dbReference type="PIRSR" id="PIRSR001112-1"/>
    </source>
</evidence>
<evidence type="ECO:0000313" key="6">
    <source>
        <dbReference type="EMBL" id="EJT99943.1"/>
    </source>
</evidence>
<feature type="domain" description="Epoxide hydrolase N-terminal" evidence="5">
    <location>
        <begin position="15"/>
        <end position="117"/>
    </location>
</feature>
<dbReference type="InterPro" id="IPR016292">
    <property type="entry name" value="Epoxide_hydrolase"/>
</dbReference>
<dbReference type="GO" id="GO:0097176">
    <property type="term" value="P:epoxide metabolic process"/>
    <property type="evidence" value="ECO:0007669"/>
    <property type="project" value="TreeGrafter"/>
</dbReference>
<dbReference type="PIRSF" id="PIRSF001112">
    <property type="entry name" value="Epoxide_hydrolase"/>
    <property type="match status" value="1"/>
</dbReference>